<organism evidence="7 8">
    <name type="scientific">Paraburkholderia caribensis MBA4</name>
    <dbReference type="NCBI Taxonomy" id="1323664"/>
    <lineage>
        <taxon>Bacteria</taxon>
        <taxon>Pseudomonadati</taxon>
        <taxon>Pseudomonadota</taxon>
        <taxon>Betaproteobacteria</taxon>
        <taxon>Burkholderiales</taxon>
        <taxon>Burkholderiaceae</taxon>
        <taxon>Paraburkholderia</taxon>
    </lineage>
</organism>
<dbReference type="InterPro" id="IPR036388">
    <property type="entry name" value="WH-like_DNA-bd_sf"/>
</dbReference>
<dbReference type="Gene3D" id="1.10.10.10">
    <property type="entry name" value="Winged helix-like DNA-binding domain superfamily/Winged helix DNA-binding domain"/>
    <property type="match status" value="1"/>
</dbReference>
<dbReference type="AlphaFoldDB" id="A0A0P0RIK3"/>
<dbReference type="Pfam" id="PF03466">
    <property type="entry name" value="LysR_substrate"/>
    <property type="match status" value="1"/>
</dbReference>
<keyword evidence="4" id="KW-0804">Transcription</keyword>
<feature type="region of interest" description="Disordered" evidence="5">
    <location>
        <begin position="161"/>
        <end position="184"/>
    </location>
</feature>
<feature type="compositionally biased region" description="Polar residues" evidence="5">
    <location>
        <begin position="216"/>
        <end position="227"/>
    </location>
</feature>
<dbReference type="InterPro" id="IPR000847">
    <property type="entry name" value="LysR_HTH_N"/>
</dbReference>
<dbReference type="Pfam" id="PF00126">
    <property type="entry name" value="HTH_1"/>
    <property type="match status" value="1"/>
</dbReference>
<dbReference type="GO" id="GO:0000976">
    <property type="term" value="F:transcription cis-regulatory region binding"/>
    <property type="evidence" value="ECO:0007669"/>
    <property type="project" value="TreeGrafter"/>
</dbReference>
<dbReference type="InterPro" id="IPR036390">
    <property type="entry name" value="WH_DNA-bd_sf"/>
</dbReference>
<dbReference type="PANTHER" id="PTHR30126">
    <property type="entry name" value="HTH-TYPE TRANSCRIPTIONAL REGULATOR"/>
    <property type="match status" value="1"/>
</dbReference>
<feature type="compositionally biased region" description="Polar residues" evidence="5">
    <location>
        <begin position="167"/>
        <end position="182"/>
    </location>
</feature>
<dbReference type="Proteomes" id="UP000019146">
    <property type="component" value="Chromosome 2"/>
</dbReference>
<reference evidence="7 8" key="1">
    <citation type="journal article" date="2014" name="Genome Announc.">
        <title>Draft Genome Sequence of the Haloacid-Degrading Burkholderia caribensis Strain MBA4.</title>
        <authorList>
            <person name="Pan Y."/>
            <person name="Kong K.F."/>
            <person name="Tsang J.S."/>
        </authorList>
    </citation>
    <scope>NUCLEOTIDE SEQUENCE [LARGE SCALE GENOMIC DNA]</scope>
    <source>
        <strain evidence="7 8">MBA4</strain>
    </source>
</reference>
<accession>A0A0P0RIK3</accession>
<keyword evidence="2" id="KW-0805">Transcription regulation</keyword>
<feature type="region of interest" description="Disordered" evidence="5">
    <location>
        <begin position="216"/>
        <end position="249"/>
    </location>
</feature>
<dbReference type="PANTHER" id="PTHR30126:SF40">
    <property type="entry name" value="HTH-TYPE TRANSCRIPTIONAL REGULATOR GLTR"/>
    <property type="match status" value="1"/>
</dbReference>
<dbReference type="Gene3D" id="3.40.190.10">
    <property type="entry name" value="Periplasmic binding protein-like II"/>
    <property type="match status" value="1"/>
</dbReference>
<evidence type="ECO:0000256" key="5">
    <source>
        <dbReference type="SAM" id="MobiDB-lite"/>
    </source>
</evidence>
<evidence type="ECO:0000256" key="1">
    <source>
        <dbReference type="ARBA" id="ARBA00009437"/>
    </source>
</evidence>
<gene>
    <name evidence="7" type="ORF">K788_00003275</name>
</gene>
<dbReference type="EMBL" id="CP012747">
    <property type="protein sequence ID" value="ALL68322.1"/>
    <property type="molecule type" value="Genomic_DNA"/>
</dbReference>
<evidence type="ECO:0000313" key="7">
    <source>
        <dbReference type="EMBL" id="ALL68322.1"/>
    </source>
</evidence>
<proteinExistence type="inferred from homology"/>
<protein>
    <submittedName>
        <fullName evidence="7">LysR substrate binding domain/Bacterial regulatory helix-turn-helix protein, lysR family</fullName>
    </submittedName>
</protein>
<keyword evidence="3" id="KW-0238">DNA-binding</keyword>
<evidence type="ECO:0000259" key="6">
    <source>
        <dbReference type="PROSITE" id="PS50931"/>
    </source>
</evidence>
<evidence type="ECO:0000313" key="8">
    <source>
        <dbReference type="Proteomes" id="UP000019146"/>
    </source>
</evidence>
<comment type="similarity">
    <text evidence="1">Belongs to the LysR transcriptional regulatory family.</text>
</comment>
<dbReference type="GeneID" id="69972044"/>
<evidence type="ECO:0000256" key="3">
    <source>
        <dbReference type="ARBA" id="ARBA00023125"/>
    </source>
</evidence>
<evidence type="ECO:0000256" key="2">
    <source>
        <dbReference type="ARBA" id="ARBA00023015"/>
    </source>
</evidence>
<name>A0A0P0RIK3_9BURK</name>
<feature type="domain" description="HTH lysR-type" evidence="6">
    <location>
        <begin position="7"/>
        <end position="60"/>
    </location>
</feature>
<dbReference type="RefSeq" id="WP_051454055.1">
    <property type="nucleotide sequence ID" value="NZ_CP012747.1"/>
</dbReference>
<dbReference type="KEGG" id="bcai:K788_00003275"/>
<dbReference type="SUPFAM" id="SSF46785">
    <property type="entry name" value="Winged helix' DNA-binding domain"/>
    <property type="match status" value="1"/>
</dbReference>
<feature type="compositionally biased region" description="Polar residues" evidence="5">
    <location>
        <begin position="235"/>
        <end position="245"/>
    </location>
</feature>
<dbReference type="GO" id="GO:0003700">
    <property type="term" value="F:DNA-binding transcription factor activity"/>
    <property type="evidence" value="ECO:0007669"/>
    <property type="project" value="InterPro"/>
</dbReference>
<sequence>MKNVDYQLRQFVEVAKHKSLSEAAVTLKVTQSALSKQLREIELTVGHPVFRRHGRGIELTEQGDTLWRAAQTAYKLIDTTIGQIQTERKTVASDLRVAMVRGLTRVVVNEFLANFLGQQTEIDVSMIEGSAEEVSKMVESGKVDIGFVNRPTPVSKTLKVTDVGRPGSTSACQHDQSGQTQMVVKDATPKQMKPRGEFWYGVADYKLSGTIGSETATKVGSSYSHTNQVDRNENAQEGSTASGNTHADEVFPSDVKNLVAITRSDDTRLRKYLRKRNNAVQAIAAIREAD</sequence>
<dbReference type="PROSITE" id="PS50931">
    <property type="entry name" value="HTH_LYSR"/>
    <property type="match status" value="1"/>
</dbReference>
<dbReference type="SUPFAM" id="SSF53850">
    <property type="entry name" value="Periplasmic binding protein-like II"/>
    <property type="match status" value="1"/>
</dbReference>
<dbReference type="InterPro" id="IPR005119">
    <property type="entry name" value="LysR_subst-bd"/>
</dbReference>
<evidence type="ECO:0000256" key="4">
    <source>
        <dbReference type="ARBA" id="ARBA00023163"/>
    </source>
</evidence>